<dbReference type="InterPro" id="IPR027417">
    <property type="entry name" value="P-loop_NTPase"/>
</dbReference>
<comment type="caution">
    <text evidence="2">The sequence shown here is derived from an EMBL/GenBank/DDBJ whole genome shotgun (WGS) entry which is preliminary data.</text>
</comment>
<organism evidence="2 3">
    <name type="scientific">Paenibacillus phoenicis</name>
    <dbReference type="NCBI Taxonomy" id="554117"/>
    <lineage>
        <taxon>Bacteria</taxon>
        <taxon>Bacillati</taxon>
        <taxon>Bacillota</taxon>
        <taxon>Bacilli</taxon>
        <taxon>Bacillales</taxon>
        <taxon>Paenibacillaceae</taxon>
        <taxon>Paenibacillus</taxon>
    </lineage>
</organism>
<keyword evidence="2" id="KW-0067">ATP-binding</keyword>
<dbReference type="PANTHER" id="PTHR30121:SF11">
    <property type="entry name" value="AAA+ ATPASE DOMAIN-CONTAINING PROTEIN"/>
    <property type="match status" value="1"/>
</dbReference>
<reference evidence="2 3" key="1">
    <citation type="submission" date="2023-12" db="EMBL/GenBank/DDBJ databases">
        <title>Whole genome sequencing of Paenibacillus phoenicis isolated from the Phoenix Mars Lander spacecraft assembly facility.</title>
        <authorList>
            <person name="Garcia A."/>
            <person name="Venkateswaran K."/>
        </authorList>
    </citation>
    <scope>NUCLEOTIDE SEQUENCE [LARGE SCALE GENOMIC DNA]</scope>
    <source>
        <strain evidence="2 3">3PO2SA</strain>
    </source>
</reference>
<name>A0ABU5PL36_9BACL</name>
<dbReference type="CDD" id="cd01127">
    <property type="entry name" value="TrwB_TraG_TraD_VirD4"/>
    <property type="match status" value="1"/>
</dbReference>
<evidence type="ECO:0000313" key="3">
    <source>
        <dbReference type="Proteomes" id="UP001292216"/>
    </source>
</evidence>
<dbReference type="RefSeq" id="WP_323077405.1">
    <property type="nucleotide sequence ID" value="NZ_JAYERP010000001.1"/>
</dbReference>
<sequence>MDPSNISTIEERKIEGRGAAMLSFLFPSWCEPGQGQHKRTLWFEIQSSLNATPMEFANATRFARHISGLGLPRFQRLRYGQLYFRFLIQCAGPAGRVRIYVSVPDIRWMGFRTGFHTQVYGMYLLPVETPVFTAGSGKNVIVAEGRPAYKGALSVASIHPTGKDPLNEMIAAMGAGELAEGEEVWLELAFAPAGKRLLQRRVRRAENWLRSPANEPVSIQSIWREMNTNQKAKSRPRELTAYQQNVMRTLQSKQDEDEIGLWTGFRVLIRSSSAKARLQTMNDMLQSMRSGNGIVLRPVKGKKQVFAPGTPSKQLLLASEELGYWLRIPAFGDPAAAHMEKMHAKIVPAPTGLDHGLYIGKSNVPGQERELRMPLGQMLKHAFLAGTTGSGKTSTLLSIMTRMVEDLERKSDQAPGFTFLDPHGGAIETLLSYIPKKLYPKLHLIPLGATERPRGFNLFQDAHADVRESLTGEFVTTLQQLFPGSRPRAEHYLRNAVLSLLSVPPQTILGIMDIFYNENYRRKLLPKLDVHLRHFWLDEFAQIKNLGDHLGPIMNKLGALTTYPTARRMLGQERSSIDTRRAMDEGHIVLIDGSGCVPDLLKILASLFFIDYHFTCRKRPQHKSKAHFFFADEVHLFATDILTKILAEDRKFGLSLFLATQYLTQLSDRILEAILGNVGTLMLLQLGGPDADKLSRWLKPQVTNTDLMNLAELHAIVRTKGHEGRLELFTVKNEIVPMKHEAWIREAWAHSDKQDGRSIETVEREMNIGEGPQSPLNGWRRDDPE</sequence>
<proteinExistence type="predicted"/>
<gene>
    <name evidence="2" type="ORF">U9M73_11680</name>
</gene>
<accession>A0ABU5PL36</accession>
<dbReference type="EMBL" id="JAYERP010000001">
    <property type="protein sequence ID" value="MEA3570659.1"/>
    <property type="molecule type" value="Genomic_DNA"/>
</dbReference>
<dbReference type="Gene3D" id="3.40.50.300">
    <property type="entry name" value="P-loop containing nucleotide triphosphate hydrolases"/>
    <property type="match status" value="2"/>
</dbReference>
<dbReference type="InterPro" id="IPR051162">
    <property type="entry name" value="T4SS_component"/>
</dbReference>
<dbReference type="PANTHER" id="PTHR30121">
    <property type="entry name" value="UNCHARACTERIZED PROTEIN YJGR-RELATED"/>
    <property type="match status" value="1"/>
</dbReference>
<evidence type="ECO:0000313" key="2">
    <source>
        <dbReference type="EMBL" id="MEA3570659.1"/>
    </source>
</evidence>
<dbReference type="GO" id="GO:0005524">
    <property type="term" value="F:ATP binding"/>
    <property type="evidence" value="ECO:0007669"/>
    <property type="project" value="UniProtKB-KW"/>
</dbReference>
<evidence type="ECO:0000256" key="1">
    <source>
        <dbReference type="SAM" id="MobiDB-lite"/>
    </source>
</evidence>
<keyword evidence="3" id="KW-1185">Reference proteome</keyword>
<feature type="compositionally biased region" description="Basic and acidic residues" evidence="1">
    <location>
        <begin position="755"/>
        <end position="767"/>
    </location>
</feature>
<dbReference type="SUPFAM" id="SSF52540">
    <property type="entry name" value="P-loop containing nucleoside triphosphate hydrolases"/>
    <property type="match status" value="1"/>
</dbReference>
<keyword evidence="2" id="KW-0547">Nucleotide-binding</keyword>
<feature type="region of interest" description="Disordered" evidence="1">
    <location>
        <begin position="755"/>
        <end position="785"/>
    </location>
</feature>
<dbReference type="Proteomes" id="UP001292216">
    <property type="component" value="Unassembled WGS sequence"/>
</dbReference>
<protein>
    <submittedName>
        <fullName evidence="2">ATP-binding protein</fullName>
    </submittedName>
</protein>